<keyword evidence="1" id="KW-0732">Signal</keyword>
<evidence type="ECO:0000256" key="3">
    <source>
        <dbReference type="SAM" id="MobiDB-lite"/>
    </source>
</evidence>
<dbReference type="InterPro" id="IPR007348">
    <property type="entry name" value="CopC_dom"/>
</dbReference>
<protein>
    <submittedName>
        <fullName evidence="6">Copper resistance protein CopC</fullName>
    </submittedName>
</protein>
<dbReference type="InterPro" id="IPR014755">
    <property type="entry name" value="Cu-Rt/internalin_Ig-like"/>
</dbReference>
<dbReference type="Gene3D" id="2.60.40.1220">
    <property type="match status" value="1"/>
</dbReference>
<feature type="compositionally biased region" description="Basic residues" evidence="3">
    <location>
        <begin position="10"/>
        <end position="20"/>
    </location>
</feature>
<evidence type="ECO:0000256" key="4">
    <source>
        <dbReference type="SAM" id="Phobius"/>
    </source>
</evidence>
<feature type="compositionally biased region" description="Pro residues" evidence="3">
    <location>
        <begin position="43"/>
        <end position="59"/>
    </location>
</feature>
<evidence type="ECO:0000256" key="2">
    <source>
        <dbReference type="ARBA" id="ARBA00023008"/>
    </source>
</evidence>
<accession>A0ABR9W3Q9</accession>
<dbReference type="Proteomes" id="UP000644727">
    <property type="component" value="Unassembled WGS sequence"/>
</dbReference>
<organism evidence="6 7">
    <name type="scientific">Brachybacterium epidermidis</name>
    <dbReference type="NCBI Taxonomy" id="2781983"/>
    <lineage>
        <taxon>Bacteria</taxon>
        <taxon>Bacillati</taxon>
        <taxon>Actinomycetota</taxon>
        <taxon>Actinomycetes</taxon>
        <taxon>Micrococcales</taxon>
        <taxon>Dermabacteraceae</taxon>
        <taxon>Brachybacterium</taxon>
    </lineage>
</organism>
<evidence type="ECO:0000313" key="7">
    <source>
        <dbReference type="Proteomes" id="UP000644727"/>
    </source>
</evidence>
<dbReference type="Pfam" id="PF04234">
    <property type="entry name" value="CopC"/>
    <property type="match status" value="1"/>
</dbReference>
<feature type="region of interest" description="Disordered" evidence="3">
    <location>
        <begin position="112"/>
        <end position="172"/>
    </location>
</feature>
<dbReference type="InterPro" id="IPR014756">
    <property type="entry name" value="Ig_E-set"/>
</dbReference>
<keyword evidence="4" id="KW-1133">Transmembrane helix</keyword>
<feature type="transmembrane region" description="Helical" evidence="4">
    <location>
        <begin position="173"/>
        <end position="196"/>
    </location>
</feature>
<keyword evidence="4" id="KW-0472">Membrane</keyword>
<name>A0ABR9W3Q9_9MICO</name>
<feature type="non-terminal residue" evidence="6">
    <location>
        <position position="1"/>
    </location>
</feature>
<feature type="domain" description="CopC" evidence="5">
    <location>
        <begin position="78"/>
        <end position="124"/>
    </location>
</feature>
<gene>
    <name evidence="6" type="ORF">IOE58_13105</name>
</gene>
<evidence type="ECO:0000313" key="6">
    <source>
        <dbReference type="EMBL" id="MBE9405077.1"/>
    </source>
</evidence>
<evidence type="ECO:0000259" key="5">
    <source>
        <dbReference type="Pfam" id="PF04234"/>
    </source>
</evidence>
<sequence length="207" mass="20652">GGGPGSPRHYSARSHRHGHRPGGSDRTAGGAEGAVRGRGSSGPPGPGPPPGPPGPPYGVGPPHLRPAGRLPPPAGGEISPGPPAVSGNTATIDLPPLPADDYQVLWRVVSSDGHPIEGTVDFTVTVGAEPTATADSESEEPKESEEPTAGTDEPSTEDTAAEPAEAQQSEGGLPLGMILGGLALLLLLAAIGAIIVRLRRSPGDNTD</sequence>
<keyword evidence="2" id="KW-0186">Copper</keyword>
<dbReference type="EMBL" id="JADEYR010000019">
    <property type="protein sequence ID" value="MBE9405077.1"/>
    <property type="molecule type" value="Genomic_DNA"/>
</dbReference>
<dbReference type="SUPFAM" id="SSF81296">
    <property type="entry name" value="E set domains"/>
    <property type="match status" value="1"/>
</dbReference>
<reference evidence="6 7" key="1">
    <citation type="submission" date="2020-10" db="EMBL/GenBank/DDBJ databases">
        <title>Draft genome and description of Brachybacterium epidermidis sp nov.</title>
        <authorList>
            <person name="Boxberger M."/>
            <person name="La Scola B."/>
        </authorList>
    </citation>
    <scope>NUCLEOTIDE SEQUENCE [LARGE SCALE GENOMIC DNA]</scope>
    <source>
        <strain evidence="6 7">Marseille-Q2903</strain>
    </source>
</reference>
<keyword evidence="7" id="KW-1185">Reference proteome</keyword>
<proteinExistence type="predicted"/>
<feature type="region of interest" description="Disordered" evidence="3">
    <location>
        <begin position="1"/>
        <end position="97"/>
    </location>
</feature>
<keyword evidence="4" id="KW-0812">Transmembrane</keyword>
<comment type="caution">
    <text evidence="6">The sequence shown here is derived from an EMBL/GenBank/DDBJ whole genome shotgun (WGS) entry which is preliminary data.</text>
</comment>
<evidence type="ECO:0000256" key="1">
    <source>
        <dbReference type="ARBA" id="ARBA00022729"/>
    </source>
</evidence>